<dbReference type="PANTHER" id="PTHR43713">
    <property type="entry name" value="GLUTAMATE-1-SEMIALDEHYDE 2,1-AMINOMUTASE"/>
    <property type="match status" value="1"/>
</dbReference>
<evidence type="ECO:0000256" key="5">
    <source>
        <dbReference type="ARBA" id="ARBA00022898"/>
    </source>
</evidence>
<reference evidence="9 10" key="1">
    <citation type="submission" date="2022-12" db="EMBL/GenBank/DDBJ databases">
        <title>Microbacterium terricola strain KV-448 chromosome, complete genome.</title>
        <authorList>
            <person name="Oshima T."/>
            <person name="Moriya T."/>
            <person name="Bessho Y."/>
        </authorList>
    </citation>
    <scope>NUCLEOTIDE SEQUENCE [LARGE SCALE GENOMIC DNA]</scope>
    <source>
        <strain evidence="9 10">KV-448</strain>
    </source>
</reference>
<comment type="cofactor">
    <cofactor evidence="2 8">
        <name>pyridoxal 5'-phosphate</name>
        <dbReference type="ChEBI" id="CHEBI:597326"/>
    </cofactor>
</comment>
<protein>
    <recommendedName>
        <fullName evidence="8">Glutamate-1-semialdehyde 2,1-aminomutase</fullName>
        <shortName evidence="8">GSA</shortName>
        <ecNumber evidence="8">5.4.3.8</ecNumber>
    </recommendedName>
    <alternativeName>
        <fullName evidence="8">Glutamate-1-semialdehyde aminotransferase</fullName>
        <shortName evidence="8">GSA-AT</shortName>
    </alternativeName>
</protein>
<organism evidence="9 10">
    <name type="scientific">Microbacterium terricola</name>
    <dbReference type="NCBI Taxonomy" id="344163"/>
    <lineage>
        <taxon>Bacteria</taxon>
        <taxon>Bacillati</taxon>
        <taxon>Actinomycetota</taxon>
        <taxon>Actinomycetes</taxon>
        <taxon>Micrococcales</taxon>
        <taxon>Microbacteriaceae</taxon>
        <taxon>Microbacterium</taxon>
    </lineage>
</organism>
<comment type="similarity">
    <text evidence="4 8">Belongs to the class-III pyridoxal-phosphate-dependent aminotransferase family. HemL subfamily.</text>
</comment>
<evidence type="ECO:0000313" key="10">
    <source>
        <dbReference type="Proteomes" id="UP001317779"/>
    </source>
</evidence>
<dbReference type="Gene3D" id="3.90.1150.10">
    <property type="entry name" value="Aspartate Aminotransferase, domain 1"/>
    <property type="match status" value="1"/>
</dbReference>
<keyword evidence="7 8" id="KW-0627">Porphyrin biosynthesis</keyword>
<sequence>MTTNETAATRARAVIPGGVNSPVRAFGSVGGTPLSIVSASGPRVRDVTGRDYIDLVASWGPALLGHAHPEVVAAVQDAAARGLSFGASTPGETELAELVIDRLQVDGRAAIERLRLVSTGTEATMTAIRIARGATGRDVIIKFAGHYHGHSDGLLAESGSGIATLGLPGSAGVPAEIAGLTLVLPYNDRAAVEAAFAAHPGRIAAIITEAAGANAGVLVPDPGFNAFLVDTAHAHGALLILDEVLTGFRVGPAGWWGLEQRAGAAWTPDLITFGKVIGGGMPLAAIGGRRDLLELLAPLGPVYQAGTLSGNPLAVAAGIATLRLADDAVYRRVDAAAAAVSSALDEALGAAGVAHTISRAGSLFSVAFRDTPVRDYADAKDQDAWRYPPFFHAMLEAGVSLPPSVFEAWFLTAAHDDETVERIIAALPAAAGAAASARP</sequence>
<keyword evidence="5 8" id="KW-0663">Pyridoxal phosphate</keyword>
<dbReference type="RefSeq" id="WP_263798277.1">
    <property type="nucleotide sequence ID" value="NZ_AP027141.1"/>
</dbReference>
<accession>A0ABM8E021</accession>
<evidence type="ECO:0000256" key="6">
    <source>
        <dbReference type="ARBA" id="ARBA00023235"/>
    </source>
</evidence>
<dbReference type="Proteomes" id="UP001317779">
    <property type="component" value="Chromosome"/>
</dbReference>
<dbReference type="EC" id="5.4.3.8" evidence="8"/>
<evidence type="ECO:0000256" key="1">
    <source>
        <dbReference type="ARBA" id="ARBA00001579"/>
    </source>
</evidence>
<feature type="modified residue" description="N6-(pyridoxal phosphate)lysine" evidence="8">
    <location>
        <position position="275"/>
    </location>
</feature>
<keyword evidence="6 8" id="KW-0413">Isomerase</keyword>
<dbReference type="HAMAP" id="MF_00375">
    <property type="entry name" value="HemL_aminotrans_3"/>
    <property type="match status" value="1"/>
</dbReference>
<evidence type="ECO:0000256" key="4">
    <source>
        <dbReference type="ARBA" id="ARBA00008981"/>
    </source>
</evidence>
<comment type="catalytic activity">
    <reaction evidence="1 8">
        <text>(S)-4-amino-5-oxopentanoate = 5-aminolevulinate</text>
        <dbReference type="Rhea" id="RHEA:14265"/>
        <dbReference type="ChEBI" id="CHEBI:57501"/>
        <dbReference type="ChEBI" id="CHEBI:356416"/>
        <dbReference type="EC" id="5.4.3.8"/>
    </reaction>
</comment>
<evidence type="ECO:0000313" key="9">
    <source>
        <dbReference type="EMBL" id="BDV31142.1"/>
    </source>
</evidence>
<dbReference type="SUPFAM" id="SSF53383">
    <property type="entry name" value="PLP-dependent transferases"/>
    <property type="match status" value="1"/>
</dbReference>
<dbReference type="NCBIfam" id="NF000818">
    <property type="entry name" value="PRK00062.1"/>
    <property type="match status" value="1"/>
</dbReference>
<proteinExistence type="inferred from homology"/>
<evidence type="ECO:0000256" key="3">
    <source>
        <dbReference type="ARBA" id="ARBA00004819"/>
    </source>
</evidence>
<gene>
    <name evidence="8 9" type="primary">hemL</name>
    <name evidence="9" type="ORF">Microterr_18020</name>
</gene>
<dbReference type="InterPro" id="IPR015421">
    <property type="entry name" value="PyrdxlP-dep_Trfase_major"/>
</dbReference>
<dbReference type="Gene3D" id="3.40.640.10">
    <property type="entry name" value="Type I PLP-dependent aspartate aminotransferase-like (Major domain)"/>
    <property type="match status" value="1"/>
</dbReference>
<dbReference type="EMBL" id="AP027141">
    <property type="protein sequence ID" value="BDV31142.1"/>
    <property type="molecule type" value="Genomic_DNA"/>
</dbReference>
<dbReference type="InterPro" id="IPR005814">
    <property type="entry name" value="Aminotrans_3"/>
</dbReference>
<dbReference type="InterPro" id="IPR004639">
    <property type="entry name" value="4pyrrol_synth_GluAld_NH2Trfase"/>
</dbReference>
<comment type="pathway">
    <text evidence="3">Porphyrin-containing compound metabolism; protoporphyrin-IX biosynthesis; 5-aminolevulinate from L-glutamyl-tRNA(Glu): step 2/2.</text>
</comment>
<evidence type="ECO:0000256" key="7">
    <source>
        <dbReference type="ARBA" id="ARBA00023244"/>
    </source>
</evidence>
<dbReference type="CDD" id="cd00610">
    <property type="entry name" value="OAT_like"/>
    <property type="match status" value="1"/>
</dbReference>
<dbReference type="Pfam" id="PF00202">
    <property type="entry name" value="Aminotran_3"/>
    <property type="match status" value="1"/>
</dbReference>
<evidence type="ECO:0000256" key="2">
    <source>
        <dbReference type="ARBA" id="ARBA00001933"/>
    </source>
</evidence>
<keyword evidence="8" id="KW-0963">Cytoplasm</keyword>
<comment type="subunit">
    <text evidence="8">Homodimer.</text>
</comment>
<dbReference type="InterPro" id="IPR015424">
    <property type="entry name" value="PyrdxlP-dep_Trfase"/>
</dbReference>
<keyword evidence="10" id="KW-1185">Reference proteome</keyword>
<name>A0ABM8E021_9MICO</name>
<dbReference type="InterPro" id="IPR015422">
    <property type="entry name" value="PyrdxlP-dep_Trfase_small"/>
</dbReference>
<dbReference type="PANTHER" id="PTHR43713:SF3">
    <property type="entry name" value="GLUTAMATE-1-SEMIALDEHYDE 2,1-AMINOMUTASE 1, CHLOROPLASTIC-RELATED"/>
    <property type="match status" value="1"/>
</dbReference>
<comment type="subcellular location">
    <subcellularLocation>
        <location evidence="8">Cytoplasm</location>
    </subcellularLocation>
</comment>
<evidence type="ECO:0000256" key="8">
    <source>
        <dbReference type="HAMAP-Rule" id="MF_00375"/>
    </source>
</evidence>